<name>A0A383RGE6_PAEAL</name>
<dbReference type="InterPro" id="IPR007325">
    <property type="entry name" value="KFase/CYL"/>
</dbReference>
<evidence type="ECO:0000313" key="1">
    <source>
        <dbReference type="EMBL" id="SYX86177.1"/>
    </source>
</evidence>
<dbReference type="SUPFAM" id="SSF102198">
    <property type="entry name" value="Putative cyclase"/>
    <property type="match status" value="1"/>
</dbReference>
<dbReference type="GO" id="GO:0004061">
    <property type="term" value="F:arylformamidase activity"/>
    <property type="evidence" value="ECO:0007669"/>
    <property type="project" value="InterPro"/>
</dbReference>
<dbReference type="Pfam" id="PF04199">
    <property type="entry name" value="Cyclase"/>
    <property type="match status" value="1"/>
</dbReference>
<dbReference type="Gene3D" id="3.50.30.50">
    <property type="entry name" value="Putative cyclase"/>
    <property type="match status" value="1"/>
</dbReference>
<sequence>MLMRLGIIGRPRKAGKPARTIDELPLEWFFSDGELLDFSQKPSGYEITTNDLIAELERIGYKPKPLDIARLRSWRIWNSCRSQPDLKYAAS</sequence>
<accession>A0A383RGE6</accession>
<dbReference type="GO" id="GO:0019441">
    <property type="term" value="P:L-tryptophan catabolic process to kynurenine"/>
    <property type="evidence" value="ECO:0007669"/>
    <property type="project" value="InterPro"/>
</dbReference>
<dbReference type="EMBL" id="LS992241">
    <property type="protein sequence ID" value="SYX86177.1"/>
    <property type="molecule type" value="Genomic_DNA"/>
</dbReference>
<dbReference type="InterPro" id="IPR037175">
    <property type="entry name" value="KFase_sf"/>
</dbReference>
<gene>
    <name evidence="1" type="ORF">PBLR_14599</name>
</gene>
<evidence type="ECO:0000313" key="2">
    <source>
        <dbReference type="Proteomes" id="UP000304148"/>
    </source>
</evidence>
<protein>
    <submittedName>
        <fullName evidence="1">Uncharacterized protein</fullName>
    </submittedName>
</protein>
<dbReference type="AlphaFoldDB" id="A0A383RGE6"/>
<proteinExistence type="predicted"/>
<organism evidence="1 2">
    <name type="scientific">Paenibacillus alvei</name>
    <name type="common">Bacillus alvei</name>
    <dbReference type="NCBI Taxonomy" id="44250"/>
    <lineage>
        <taxon>Bacteria</taxon>
        <taxon>Bacillati</taxon>
        <taxon>Bacillota</taxon>
        <taxon>Bacilli</taxon>
        <taxon>Bacillales</taxon>
        <taxon>Paenibacillaceae</taxon>
        <taxon>Paenibacillus</taxon>
    </lineage>
</organism>
<reference evidence="2" key="1">
    <citation type="submission" date="2018-08" db="EMBL/GenBank/DDBJ databases">
        <authorList>
            <person name="Chevrot R."/>
        </authorList>
    </citation>
    <scope>NUCLEOTIDE SEQUENCE [LARGE SCALE GENOMIC DNA]</scope>
</reference>
<dbReference type="Proteomes" id="UP000304148">
    <property type="component" value="Chromosome"/>
</dbReference>